<dbReference type="Proteomes" id="UP001151760">
    <property type="component" value="Unassembled WGS sequence"/>
</dbReference>
<feature type="compositionally biased region" description="Polar residues" evidence="1">
    <location>
        <begin position="71"/>
        <end position="81"/>
    </location>
</feature>
<feature type="compositionally biased region" description="Basic and acidic residues" evidence="1">
    <location>
        <begin position="50"/>
        <end position="68"/>
    </location>
</feature>
<accession>A0ABQ4ZN40</accession>
<keyword evidence="3" id="KW-1185">Reference proteome</keyword>
<evidence type="ECO:0000256" key="1">
    <source>
        <dbReference type="SAM" id="MobiDB-lite"/>
    </source>
</evidence>
<protein>
    <recommendedName>
        <fullName evidence="4">Translocon at the inner envelope membrane of chloroplasts 214</fullName>
    </recommendedName>
</protein>
<evidence type="ECO:0000313" key="2">
    <source>
        <dbReference type="EMBL" id="GJS91292.1"/>
    </source>
</evidence>
<dbReference type="EMBL" id="BQNB010011494">
    <property type="protein sequence ID" value="GJS91292.1"/>
    <property type="molecule type" value="Genomic_DNA"/>
</dbReference>
<sequence length="81" mass="9658">MSTLSDLYTIRFTQSHKIIKIMILRRRKKKSLDYNNSFLGEYECSSLALDRDERRGEESRNEKEEIRSLKTKSNNVTDQEI</sequence>
<evidence type="ECO:0008006" key="4">
    <source>
        <dbReference type="Google" id="ProtNLM"/>
    </source>
</evidence>
<reference evidence="2" key="1">
    <citation type="journal article" date="2022" name="Int. J. Mol. Sci.">
        <title>Draft Genome of Tanacetum Coccineum: Genomic Comparison of Closely Related Tanacetum-Family Plants.</title>
        <authorList>
            <person name="Yamashiro T."/>
            <person name="Shiraishi A."/>
            <person name="Nakayama K."/>
            <person name="Satake H."/>
        </authorList>
    </citation>
    <scope>NUCLEOTIDE SEQUENCE</scope>
</reference>
<evidence type="ECO:0000313" key="3">
    <source>
        <dbReference type="Proteomes" id="UP001151760"/>
    </source>
</evidence>
<gene>
    <name evidence="2" type="ORF">Tco_0773928</name>
</gene>
<organism evidence="2 3">
    <name type="scientific">Tanacetum coccineum</name>
    <dbReference type="NCBI Taxonomy" id="301880"/>
    <lineage>
        <taxon>Eukaryota</taxon>
        <taxon>Viridiplantae</taxon>
        <taxon>Streptophyta</taxon>
        <taxon>Embryophyta</taxon>
        <taxon>Tracheophyta</taxon>
        <taxon>Spermatophyta</taxon>
        <taxon>Magnoliopsida</taxon>
        <taxon>eudicotyledons</taxon>
        <taxon>Gunneridae</taxon>
        <taxon>Pentapetalae</taxon>
        <taxon>asterids</taxon>
        <taxon>campanulids</taxon>
        <taxon>Asterales</taxon>
        <taxon>Asteraceae</taxon>
        <taxon>Asteroideae</taxon>
        <taxon>Anthemideae</taxon>
        <taxon>Anthemidinae</taxon>
        <taxon>Tanacetum</taxon>
    </lineage>
</organism>
<reference evidence="2" key="2">
    <citation type="submission" date="2022-01" db="EMBL/GenBank/DDBJ databases">
        <authorList>
            <person name="Yamashiro T."/>
            <person name="Shiraishi A."/>
            <person name="Satake H."/>
            <person name="Nakayama K."/>
        </authorList>
    </citation>
    <scope>NUCLEOTIDE SEQUENCE</scope>
</reference>
<proteinExistence type="predicted"/>
<comment type="caution">
    <text evidence="2">The sequence shown here is derived from an EMBL/GenBank/DDBJ whole genome shotgun (WGS) entry which is preliminary data.</text>
</comment>
<name>A0ABQ4ZN40_9ASTR</name>
<feature type="region of interest" description="Disordered" evidence="1">
    <location>
        <begin position="50"/>
        <end position="81"/>
    </location>
</feature>